<evidence type="ECO:0000313" key="10">
    <source>
        <dbReference type="Proteomes" id="UP000078387"/>
    </source>
</evidence>
<dbReference type="InterPro" id="IPR008271">
    <property type="entry name" value="Ser/Thr_kinase_AS"/>
</dbReference>
<keyword evidence="2" id="KW-0723">Serine/threonine-protein kinase</keyword>
<protein>
    <recommendedName>
        <fullName evidence="1">non-specific serine/threonine protein kinase</fullName>
        <ecNumber evidence="1">2.7.11.1</ecNumber>
    </recommendedName>
</protein>
<evidence type="ECO:0000256" key="3">
    <source>
        <dbReference type="ARBA" id="ARBA00022741"/>
    </source>
</evidence>
<comment type="catalytic activity">
    <reaction evidence="6">
        <text>L-threonyl-[protein] + ATP = O-phospho-L-threonyl-[protein] + ADP + H(+)</text>
        <dbReference type="Rhea" id="RHEA:46608"/>
        <dbReference type="Rhea" id="RHEA-COMP:11060"/>
        <dbReference type="Rhea" id="RHEA-COMP:11605"/>
        <dbReference type="ChEBI" id="CHEBI:15378"/>
        <dbReference type="ChEBI" id="CHEBI:30013"/>
        <dbReference type="ChEBI" id="CHEBI:30616"/>
        <dbReference type="ChEBI" id="CHEBI:61977"/>
        <dbReference type="ChEBI" id="CHEBI:456216"/>
        <dbReference type="EC" id="2.7.11.1"/>
    </reaction>
</comment>
<keyword evidence="4 9" id="KW-0418">Kinase</keyword>
<dbReference type="PANTHER" id="PTHR24347">
    <property type="entry name" value="SERINE/THREONINE-PROTEIN KINASE"/>
    <property type="match status" value="1"/>
</dbReference>
<evidence type="ECO:0000313" key="9">
    <source>
        <dbReference type="EMBL" id="GAT98591.1"/>
    </source>
</evidence>
<dbReference type="VEuPathDB" id="AmoebaDB:KM1_097820"/>
<dbReference type="VEuPathDB" id="AmoebaDB:EHI5A_085380"/>
<name>A0A5K1TX15_ENTHI</name>
<evidence type="ECO:0000256" key="4">
    <source>
        <dbReference type="ARBA" id="ARBA00022777"/>
    </source>
</evidence>
<dbReference type="Gene3D" id="1.10.510.10">
    <property type="entry name" value="Transferase(Phosphotransferase) domain 1"/>
    <property type="match status" value="1"/>
</dbReference>
<dbReference type="VEuPathDB" id="AmoebaDB:EHI_088490"/>
<keyword evidence="4 9" id="KW-0808">Transferase</keyword>
<dbReference type="EMBL" id="BDEQ01000001">
    <property type="protein sequence ID" value="GAT98591.1"/>
    <property type="molecule type" value="Genomic_DNA"/>
</dbReference>
<dbReference type="OMA" id="NGQAWIN"/>
<evidence type="ECO:0000256" key="6">
    <source>
        <dbReference type="ARBA" id="ARBA00047899"/>
    </source>
</evidence>
<evidence type="ECO:0000259" key="8">
    <source>
        <dbReference type="PROSITE" id="PS50011"/>
    </source>
</evidence>
<dbReference type="PROSITE" id="PS50011">
    <property type="entry name" value="PROTEIN_KINASE_DOM"/>
    <property type="match status" value="1"/>
</dbReference>
<evidence type="ECO:0000256" key="7">
    <source>
        <dbReference type="ARBA" id="ARBA00048679"/>
    </source>
</evidence>
<keyword evidence="3" id="KW-0547">Nucleotide-binding</keyword>
<keyword evidence="5" id="KW-0067">ATP-binding</keyword>
<dbReference type="InterPro" id="IPR011009">
    <property type="entry name" value="Kinase-like_dom_sf"/>
</dbReference>
<comment type="caution">
    <text evidence="9">The sequence shown here is derived from an EMBL/GenBank/DDBJ whole genome shotgun (WGS) entry which is preliminary data.</text>
</comment>
<dbReference type="SMART" id="SM00220">
    <property type="entry name" value="S_TKc"/>
    <property type="match status" value="1"/>
</dbReference>
<organism evidence="9 10">
    <name type="scientific">Entamoeba histolytica</name>
    <dbReference type="NCBI Taxonomy" id="5759"/>
    <lineage>
        <taxon>Eukaryota</taxon>
        <taxon>Amoebozoa</taxon>
        <taxon>Evosea</taxon>
        <taxon>Archamoebae</taxon>
        <taxon>Mastigamoebida</taxon>
        <taxon>Entamoebidae</taxon>
        <taxon>Entamoeba</taxon>
    </lineage>
</organism>
<sequence>MSNYTAGTSITSPSGDVYLVHGLISRGGFSSVYTAHLHPDRTQIYAIKVIDKRKIHGKMVEHIEREISIAKDVHHPYILGMKDVIETQVQYLMIMDYVEGGELFEVLKTEGILSLRQNITILTQICEAVSYLHERCICHRDIKPENVLCTNCEEPFDIKLADFGLAVRFDEEPMTTSCGTLHYAAPEIVGTAKTYTEACDMWSIGVLAFVLLTVSFPFDGTVEEVKQKICEGNVDWNRMKGKDTCEEAIDFVEKLLVVDSSKRMTAQECLEHPFLHLLDVETDIDIPLDIIDDFEL</sequence>
<evidence type="ECO:0000256" key="2">
    <source>
        <dbReference type="ARBA" id="ARBA00022527"/>
    </source>
</evidence>
<proteinExistence type="predicted"/>
<dbReference type="Pfam" id="PF00069">
    <property type="entry name" value="Pkinase"/>
    <property type="match status" value="1"/>
</dbReference>
<dbReference type="EC" id="2.7.11.1" evidence="1"/>
<feature type="domain" description="Protein kinase" evidence="8">
    <location>
        <begin position="18"/>
        <end position="275"/>
    </location>
</feature>
<accession>A0A5K1TX15</accession>
<comment type="catalytic activity">
    <reaction evidence="7">
        <text>L-seryl-[protein] + ATP = O-phospho-L-seryl-[protein] + ADP + H(+)</text>
        <dbReference type="Rhea" id="RHEA:17989"/>
        <dbReference type="Rhea" id="RHEA-COMP:9863"/>
        <dbReference type="Rhea" id="RHEA-COMP:11604"/>
        <dbReference type="ChEBI" id="CHEBI:15378"/>
        <dbReference type="ChEBI" id="CHEBI:29999"/>
        <dbReference type="ChEBI" id="CHEBI:30616"/>
        <dbReference type="ChEBI" id="CHEBI:83421"/>
        <dbReference type="ChEBI" id="CHEBI:456216"/>
        <dbReference type="EC" id="2.7.11.1"/>
    </reaction>
</comment>
<dbReference type="VEuPathDB" id="AmoebaDB:EHI8A_052880"/>
<evidence type="ECO:0000256" key="5">
    <source>
        <dbReference type="ARBA" id="ARBA00022840"/>
    </source>
</evidence>
<dbReference type="SUPFAM" id="SSF56112">
    <property type="entry name" value="Protein kinase-like (PK-like)"/>
    <property type="match status" value="1"/>
</dbReference>
<evidence type="ECO:0000256" key="1">
    <source>
        <dbReference type="ARBA" id="ARBA00012513"/>
    </source>
</evidence>
<dbReference type="GO" id="GO:0005524">
    <property type="term" value="F:ATP binding"/>
    <property type="evidence" value="ECO:0007669"/>
    <property type="project" value="UniProtKB-KW"/>
</dbReference>
<dbReference type="AlphaFoldDB" id="A0A5K1TX15"/>
<dbReference type="FunFam" id="1.10.510.10:FF:000571">
    <property type="entry name" value="Maternal embryonic leucine zipper kinase"/>
    <property type="match status" value="1"/>
</dbReference>
<reference evidence="9 10" key="1">
    <citation type="submission" date="2016-05" db="EMBL/GenBank/DDBJ databases">
        <title>First whole genome sequencing of Entamoeba histolytica HM1:IMSS-clone-6.</title>
        <authorList>
            <person name="Mukherjee Avik.K."/>
            <person name="Izumyama S."/>
            <person name="Nakada-Tsukui K."/>
            <person name="Nozaki T."/>
        </authorList>
    </citation>
    <scope>NUCLEOTIDE SEQUENCE [LARGE SCALE GENOMIC DNA]</scope>
    <source>
        <strain evidence="9 10">HM1:IMSS clone 6</strain>
    </source>
</reference>
<gene>
    <name evidence="9" type="ORF">CL6EHI_088490</name>
</gene>
<dbReference type="CDD" id="cd05117">
    <property type="entry name" value="STKc_CAMK"/>
    <property type="match status" value="1"/>
</dbReference>
<dbReference type="GO" id="GO:0004674">
    <property type="term" value="F:protein serine/threonine kinase activity"/>
    <property type="evidence" value="ECO:0007669"/>
    <property type="project" value="UniProtKB-KW"/>
</dbReference>
<dbReference type="InterPro" id="IPR000719">
    <property type="entry name" value="Prot_kinase_dom"/>
</dbReference>
<dbReference type="PROSITE" id="PS00108">
    <property type="entry name" value="PROTEIN_KINASE_ST"/>
    <property type="match status" value="1"/>
</dbReference>
<dbReference type="VEuPathDB" id="AmoebaDB:EHI7A_053360"/>
<dbReference type="Proteomes" id="UP000078387">
    <property type="component" value="Unassembled WGS sequence"/>
</dbReference>